<feature type="domain" description="Methyltransferase type 11" evidence="1">
    <location>
        <begin position="38"/>
        <end position="127"/>
    </location>
</feature>
<dbReference type="PANTHER" id="PTHR43861">
    <property type="entry name" value="TRANS-ACONITATE 2-METHYLTRANSFERASE-RELATED"/>
    <property type="match status" value="1"/>
</dbReference>
<evidence type="ECO:0000313" key="2">
    <source>
        <dbReference type="EMBL" id="GIF77080.1"/>
    </source>
</evidence>
<proteinExistence type="predicted"/>
<dbReference type="CDD" id="cd02440">
    <property type="entry name" value="AdoMet_MTases"/>
    <property type="match status" value="1"/>
</dbReference>
<sequence>MIGRSWDADAYHRVSVAMDEMAREVLDRLPLDGTETVLDAGCGTGRISAALLARLPHGRLIAADADPAMVAIARRALPEVLLVDLLDLALPAPVDAVFSTATFHWVLDHDRLFDRLAAVLRPGGRLVAQCGGAGNIAALRAAADEVAARPEWRSHFVDFAPLFYFAEVAPTRERLARSGFVDVECWLQPFPVASDEMLSYLETVPLGPWAQRVPQGVRRAEFVASVWALTPGDTVDYVRLNITARRG</sequence>
<keyword evidence="3" id="KW-1185">Reference proteome</keyword>
<dbReference type="EMBL" id="BONE01000078">
    <property type="protein sequence ID" value="GIF77080.1"/>
    <property type="molecule type" value="Genomic_DNA"/>
</dbReference>
<organism evidence="2 3">
    <name type="scientific">Asanoa siamensis</name>
    <dbReference type="NCBI Taxonomy" id="926357"/>
    <lineage>
        <taxon>Bacteria</taxon>
        <taxon>Bacillati</taxon>
        <taxon>Actinomycetota</taxon>
        <taxon>Actinomycetes</taxon>
        <taxon>Micromonosporales</taxon>
        <taxon>Micromonosporaceae</taxon>
        <taxon>Asanoa</taxon>
    </lineage>
</organism>
<name>A0ABQ4D0N7_9ACTN</name>
<gene>
    <name evidence="2" type="ORF">Asi02nite_65980</name>
</gene>
<accession>A0ABQ4D0N7</accession>
<comment type="caution">
    <text evidence="2">The sequence shown here is derived from an EMBL/GenBank/DDBJ whole genome shotgun (WGS) entry which is preliminary data.</text>
</comment>
<dbReference type="InterPro" id="IPR029063">
    <property type="entry name" value="SAM-dependent_MTases_sf"/>
</dbReference>
<dbReference type="Gene3D" id="3.40.50.150">
    <property type="entry name" value="Vaccinia Virus protein VP39"/>
    <property type="match status" value="1"/>
</dbReference>
<protein>
    <recommendedName>
        <fullName evidence="1">Methyltransferase type 11 domain-containing protein</fullName>
    </recommendedName>
</protein>
<dbReference type="InterPro" id="IPR013216">
    <property type="entry name" value="Methyltransf_11"/>
</dbReference>
<dbReference type="PANTHER" id="PTHR43861:SF1">
    <property type="entry name" value="TRANS-ACONITATE 2-METHYLTRANSFERASE"/>
    <property type="match status" value="1"/>
</dbReference>
<dbReference type="Proteomes" id="UP000604117">
    <property type="component" value="Unassembled WGS sequence"/>
</dbReference>
<evidence type="ECO:0000259" key="1">
    <source>
        <dbReference type="Pfam" id="PF08241"/>
    </source>
</evidence>
<evidence type="ECO:0000313" key="3">
    <source>
        <dbReference type="Proteomes" id="UP000604117"/>
    </source>
</evidence>
<dbReference type="RefSeq" id="WP_203717935.1">
    <property type="nucleotide sequence ID" value="NZ_BONE01000078.1"/>
</dbReference>
<dbReference type="SUPFAM" id="SSF53335">
    <property type="entry name" value="S-adenosyl-L-methionine-dependent methyltransferases"/>
    <property type="match status" value="1"/>
</dbReference>
<reference evidence="2 3" key="1">
    <citation type="submission" date="2021-01" db="EMBL/GenBank/DDBJ databases">
        <title>Whole genome shotgun sequence of Asanoa siamensis NBRC 107932.</title>
        <authorList>
            <person name="Komaki H."/>
            <person name="Tamura T."/>
        </authorList>
    </citation>
    <scope>NUCLEOTIDE SEQUENCE [LARGE SCALE GENOMIC DNA]</scope>
    <source>
        <strain evidence="2 3">NBRC 107932</strain>
    </source>
</reference>
<dbReference type="Pfam" id="PF08241">
    <property type="entry name" value="Methyltransf_11"/>
    <property type="match status" value="1"/>
</dbReference>